<dbReference type="HOGENOM" id="CLU_003703_8_1_1"/>
<reference evidence="1 2" key="1">
    <citation type="submission" date="2014-04" db="EMBL/GenBank/DDBJ databases">
        <authorList>
            <consortium name="DOE Joint Genome Institute"/>
            <person name="Kuo A."/>
            <person name="Kohler A."/>
            <person name="Jargeat P."/>
            <person name="Nagy L.G."/>
            <person name="Floudas D."/>
            <person name="Copeland A."/>
            <person name="Barry K.W."/>
            <person name="Cichocki N."/>
            <person name="Veneault-Fourrey C."/>
            <person name="LaButti K."/>
            <person name="Lindquist E.A."/>
            <person name="Lipzen A."/>
            <person name="Lundell T."/>
            <person name="Morin E."/>
            <person name="Murat C."/>
            <person name="Sun H."/>
            <person name="Tunlid A."/>
            <person name="Henrissat B."/>
            <person name="Grigoriev I.V."/>
            <person name="Hibbett D.S."/>
            <person name="Martin F."/>
            <person name="Nordberg H.P."/>
            <person name="Cantor M.N."/>
            <person name="Hua S.X."/>
        </authorList>
    </citation>
    <scope>NUCLEOTIDE SEQUENCE [LARGE SCALE GENOMIC DNA]</scope>
    <source>
        <strain evidence="1 2">Ve08.2h10</strain>
    </source>
</reference>
<sequence length="49" mass="5633">THLWQYLALLQRSGHGHNDPELGKQSLFFPACPQSGLNLPDDWEQVYPK</sequence>
<feature type="non-terminal residue" evidence="1">
    <location>
        <position position="1"/>
    </location>
</feature>
<organism evidence="1 2">
    <name type="scientific">Paxillus rubicundulus Ve08.2h10</name>
    <dbReference type="NCBI Taxonomy" id="930991"/>
    <lineage>
        <taxon>Eukaryota</taxon>
        <taxon>Fungi</taxon>
        <taxon>Dikarya</taxon>
        <taxon>Basidiomycota</taxon>
        <taxon>Agaricomycotina</taxon>
        <taxon>Agaricomycetes</taxon>
        <taxon>Agaricomycetidae</taxon>
        <taxon>Boletales</taxon>
        <taxon>Paxilineae</taxon>
        <taxon>Paxillaceae</taxon>
        <taxon>Paxillus</taxon>
    </lineage>
</organism>
<name>A0A0D0BZL6_9AGAM</name>
<dbReference type="EMBL" id="KN827456">
    <property type="protein sequence ID" value="KIK76497.1"/>
    <property type="molecule type" value="Genomic_DNA"/>
</dbReference>
<keyword evidence="2" id="KW-1185">Reference proteome</keyword>
<dbReference type="InParanoid" id="A0A0D0BZL6"/>
<evidence type="ECO:0000313" key="2">
    <source>
        <dbReference type="Proteomes" id="UP000054538"/>
    </source>
</evidence>
<dbReference type="OrthoDB" id="3263156at2759"/>
<accession>A0A0D0BZL6</accession>
<dbReference type="Proteomes" id="UP000054538">
    <property type="component" value="Unassembled WGS sequence"/>
</dbReference>
<gene>
    <name evidence="1" type="ORF">PAXRUDRAFT_169763</name>
</gene>
<reference evidence="2" key="2">
    <citation type="submission" date="2015-01" db="EMBL/GenBank/DDBJ databases">
        <title>Evolutionary Origins and Diversification of the Mycorrhizal Mutualists.</title>
        <authorList>
            <consortium name="DOE Joint Genome Institute"/>
            <consortium name="Mycorrhizal Genomics Consortium"/>
            <person name="Kohler A."/>
            <person name="Kuo A."/>
            <person name="Nagy L.G."/>
            <person name="Floudas D."/>
            <person name="Copeland A."/>
            <person name="Barry K.W."/>
            <person name="Cichocki N."/>
            <person name="Veneault-Fourrey C."/>
            <person name="LaButti K."/>
            <person name="Lindquist E.A."/>
            <person name="Lipzen A."/>
            <person name="Lundell T."/>
            <person name="Morin E."/>
            <person name="Murat C."/>
            <person name="Riley R."/>
            <person name="Ohm R."/>
            <person name="Sun H."/>
            <person name="Tunlid A."/>
            <person name="Henrissat B."/>
            <person name="Grigoriev I.V."/>
            <person name="Hibbett D.S."/>
            <person name="Martin F."/>
        </authorList>
    </citation>
    <scope>NUCLEOTIDE SEQUENCE [LARGE SCALE GENOMIC DNA]</scope>
    <source>
        <strain evidence="2">Ve08.2h10</strain>
    </source>
</reference>
<evidence type="ECO:0000313" key="1">
    <source>
        <dbReference type="EMBL" id="KIK76497.1"/>
    </source>
</evidence>
<proteinExistence type="predicted"/>
<dbReference type="AlphaFoldDB" id="A0A0D0BZL6"/>
<protein>
    <submittedName>
        <fullName evidence="1">Uncharacterized protein</fullName>
    </submittedName>
</protein>